<reference evidence="1 2" key="1">
    <citation type="submission" date="2014-07" db="EMBL/GenBank/DDBJ databases">
        <title>Complete Genome of Citrobacter freundii Myophage Miller.</title>
        <authorList>
            <person name="Hwang K."/>
            <person name="Luna A.J."/>
            <person name="Hernandez A.C."/>
            <person name="Everett G.F.K."/>
        </authorList>
    </citation>
    <scope>NUCLEOTIDE SEQUENCE [LARGE SCALE GENOMIC DNA]</scope>
</reference>
<protein>
    <submittedName>
        <fullName evidence="1">Uncharacterized protein</fullName>
    </submittedName>
</protein>
<keyword evidence="2" id="KW-1185">Reference proteome</keyword>
<dbReference type="KEGG" id="vg:22113641"/>
<dbReference type="Proteomes" id="UP000201263">
    <property type="component" value="Segment"/>
</dbReference>
<evidence type="ECO:0000313" key="2">
    <source>
        <dbReference type="Proteomes" id="UP000201263"/>
    </source>
</evidence>
<evidence type="ECO:0000313" key="1">
    <source>
        <dbReference type="EMBL" id="AIK68105.1"/>
    </source>
</evidence>
<organism evidence="1 2">
    <name type="scientific">Citrobacter phage Miller</name>
    <dbReference type="NCBI Taxonomy" id="1527524"/>
    <lineage>
        <taxon>Viruses</taxon>
        <taxon>Duplodnaviria</taxon>
        <taxon>Heunggongvirae</taxon>
        <taxon>Uroviricota</taxon>
        <taxon>Caudoviricetes</taxon>
        <taxon>Pantevenvirales</taxon>
        <taxon>Straboviridae</taxon>
        <taxon>Pseudotevenvirus</taxon>
        <taxon>Pseudotevenvirus miller</taxon>
    </lineage>
</organism>
<dbReference type="EMBL" id="KM236237">
    <property type="protein sequence ID" value="AIK68105.1"/>
    <property type="molecule type" value="Genomic_DNA"/>
</dbReference>
<proteinExistence type="predicted"/>
<accession>A0A076YL72</accession>
<name>A0A076YL72_9CAUD</name>
<dbReference type="GeneID" id="22113641"/>
<gene>
    <name evidence="1" type="ORF">CPTMiller_00169</name>
</gene>
<dbReference type="RefSeq" id="YP_009097771.1">
    <property type="nucleotide sequence ID" value="NC_025414.1"/>
</dbReference>
<sequence>MRFRPYIEFLRGISEILNREIKPSPLAVELYRLDATPEDAAKDYGNEL</sequence>